<dbReference type="PANTHER" id="PTHR42811">
    <property type="entry name" value="SERINE ACETYLTRANSFERASE"/>
    <property type="match status" value="1"/>
</dbReference>
<comment type="caution">
    <text evidence="7">The sequence shown here is derived from an EMBL/GenBank/DDBJ whole genome shotgun (WGS) entry which is preliminary data.</text>
</comment>
<dbReference type="SUPFAM" id="SSF51161">
    <property type="entry name" value="Trimeric LpxA-like enzymes"/>
    <property type="match status" value="1"/>
</dbReference>
<dbReference type="EC" id="2.3.1.30" evidence="6"/>
<dbReference type="Gene3D" id="2.160.10.10">
    <property type="entry name" value="Hexapeptide repeat proteins"/>
    <property type="match status" value="1"/>
</dbReference>
<dbReference type="EMBL" id="JBHSDV010000001">
    <property type="protein sequence ID" value="MFC4386582.1"/>
    <property type="molecule type" value="Genomic_DNA"/>
</dbReference>
<evidence type="ECO:0000313" key="8">
    <source>
        <dbReference type="Proteomes" id="UP001595880"/>
    </source>
</evidence>
<comment type="similarity">
    <text evidence="1 6">Belongs to the transferase hexapeptide repeat family.</text>
</comment>
<dbReference type="InterPro" id="IPR011004">
    <property type="entry name" value="Trimer_LpxA-like_sf"/>
</dbReference>
<name>A0ABV8VQ42_9BACI</name>
<evidence type="ECO:0000256" key="4">
    <source>
        <dbReference type="ARBA" id="ARBA00022737"/>
    </source>
</evidence>
<dbReference type="PIRSF" id="PIRSF000441">
    <property type="entry name" value="CysE"/>
    <property type="match status" value="1"/>
</dbReference>
<keyword evidence="5 6" id="KW-0012">Acyltransferase</keyword>
<keyword evidence="8" id="KW-1185">Reference proteome</keyword>
<evidence type="ECO:0000256" key="1">
    <source>
        <dbReference type="ARBA" id="ARBA00007274"/>
    </source>
</evidence>
<organism evidence="7 8">
    <name type="scientific">Gracilibacillus marinus</name>
    <dbReference type="NCBI Taxonomy" id="630535"/>
    <lineage>
        <taxon>Bacteria</taxon>
        <taxon>Bacillati</taxon>
        <taxon>Bacillota</taxon>
        <taxon>Bacilli</taxon>
        <taxon>Bacillales</taxon>
        <taxon>Bacillaceae</taxon>
        <taxon>Gracilibacillus</taxon>
    </lineage>
</organism>
<evidence type="ECO:0000256" key="6">
    <source>
        <dbReference type="PIRNR" id="PIRNR000441"/>
    </source>
</evidence>
<dbReference type="CDD" id="cd03354">
    <property type="entry name" value="LbH_SAT"/>
    <property type="match status" value="1"/>
</dbReference>
<dbReference type="InterPro" id="IPR005881">
    <property type="entry name" value="Ser_O-AcTrfase"/>
</dbReference>
<reference evidence="8" key="1">
    <citation type="journal article" date="2019" name="Int. J. Syst. Evol. Microbiol.">
        <title>The Global Catalogue of Microorganisms (GCM) 10K type strain sequencing project: providing services to taxonomists for standard genome sequencing and annotation.</title>
        <authorList>
            <consortium name="The Broad Institute Genomics Platform"/>
            <consortium name="The Broad Institute Genome Sequencing Center for Infectious Disease"/>
            <person name="Wu L."/>
            <person name="Ma J."/>
        </authorList>
    </citation>
    <scope>NUCLEOTIDE SEQUENCE [LARGE SCALE GENOMIC DNA]</scope>
    <source>
        <strain evidence="8">KACC 14058</strain>
    </source>
</reference>
<dbReference type="InterPro" id="IPR018357">
    <property type="entry name" value="Hexapep_transf_CS"/>
</dbReference>
<evidence type="ECO:0000256" key="3">
    <source>
        <dbReference type="ARBA" id="ARBA00022679"/>
    </source>
</evidence>
<gene>
    <name evidence="7" type="ORF">ACFOZ1_02035</name>
</gene>
<comment type="catalytic activity">
    <reaction evidence="6">
        <text>L-serine + acetyl-CoA = O-acetyl-L-serine + CoA</text>
        <dbReference type="Rhea" id="RHEA:24560"/>
        <dbReference type="ChEBI" id="CHEBI:33384"/>
        <dbReference type="ChEBI" id="CHEBI:57287"/>
        <dbReference type="ChEBI" id="CHEBI:57288"/>
        <dbReference type="ChEBI" id="CHEBI:58340"/>
        <dbReference type="EC" id="2.3.1.30"/>
    </reaction>
</comment>
<dbReference type="PROSITE" id="PS00101">
    <property type="entry name" value="HEXAPEP_TRANSFERASES"/>
    <property type="match status" value="1"/>
</dbReference>
<keyword evidence="3 6" id="KW-0808">Transferase</keyword>
<dbReference type="InterPro" id="IPR001451">
    <property type="entry name" value="Hexapep"/>
</dbReference>
<dbReference type="Pfam" id="PF00132">
    <property type="entry name" value="Hexapep"/>
    <property type="match status" value="1"/>
</dbReference>
<keyword evidence="4" id="KW-0677">Repeat</keyword>
<dbReference type="RefSeq" id="WP_168864880.1">
    <property type="nucleotide sequence ID" value="NZ_JBHSDV010000001.1"/>
</dbReference>
<dbReference type="InterPro" id="IPR045304">
    <property type="entry name" value="LbH_SAT"/>
</dbReference>
<evidence type="ECO:0000256" key="5">
    <source>
        <dbReference type="ARBA" id="ARBA00023315"/>
    </source>
</evidence>
<protein>
    <recommendedName>
        <fullName evidence="2 6">Serine acetyltransferase</fullName>
        <ecNumber evidence="6">2.3.1.30</ecNumber>
    </recommendedName>
</protein>
<evidence type="ECO:0000313" key="7">
    <source>
        <dbReference type="EMBL" id="MFC4386582.1"/>
    </source>
</evidence>
<dbReference type="Proteomes" id="UP001595880">
    <property type="component" value="Unassembled WGS sequence"/>
</dbReference>
<accession>A0ABV8VQ42</accession>
<sequence>MKIFSIKFLKEKWKISGYGILSIGIYRLGNYIYSNLRYPLVYPILISFYKLLDLLIVQGFNNSEIHYPTKIGENLKLPHGGKGVIISSKAIIGNNVTIYHQVTIGTIKDNGEAPRIEDNVFIGAGAKILGAIVIGEGAKIGANAVVTNDVPANRTAVGIPAKVK</sequence>
<evidence type="ECO:0000256" key="2">
    <source>
        <dbReference type="ARBA" id="ARBA00018522"/>
    </source>
</evidence>
<proteinExistence type="inferred from homology"/>
<dbReference type="GO" id="GO:0009001">
    <property type="term" value="F:serine O-acetyltransferase activity"/>
    <property type="evidence" value="ECO:0007669"/>
    <property type="project" value="UniProtKB-EC"/>
</dbReference>